<evidence type="ECO:0000313" key="2">
    <source>
        <dbReference type="EMBL" id="KAH8985687.1"/>
    </source>
</evidence>
<gene>
    <name evidence="2" type="ORF">EDB92DRAFT_1344958</name>
</gene>
<accession>A0AAD4QAM0</accession>
<feature type="compositionally biased region" description="Basic and acidic residues" evidence="1">
    <location>
        <begin position="208"/>
        <end position="225"/>
    </location>
</feature>
<feature type="region of interest" description="Disordered" evidence="1">
    <location>
        <begin position="91"/>
        <end position="177"/>
    </location>
</feature>
<feature type="region of interest" description="Disordered" evidence="1">
    <location>
        <begin position="189"/>
        <end position="225"/>
    </location>
</feature>
<organism evidence="2 3">
    <name type="scientific">Lactarius akahatsu</name>
    <dbReference type="NCBI Taxonomy" id="416441"/>
    <lineage>
        <taxon>Eukaryota</taxon>
        <taxon>Fungi</taxon>
        <taxon>Dikarya</taxon>
        <taxon>Basidiomycota</taxon>
        <taxon>Agaricomycotina</taxon>
        <taxon>Agaricomycetes</taxon>
        <taxon>Russulales</taxon>
        <taxon>Russulaceae</taxon>
        <taxon>Lactarius</taxon>
    </lineage>
</organism>
<reference evidence="2" key="1">
    <citation type="submission" date="2022-01" db="EMBL/GenBank/DDBJ databases">
        <title>Comparative genomics reveals a dynamic genome evolution in the ectomycorrhizal milk-cap (Lactarius) mushrooms.</title>
        <authorList>
            <consortium name="DOE Joint Genome Institute"/>
            <person name="Lebreton A."/>
            <person name="Tang N."/>
            <person name="Kuo A."/>
            <person name="LaButti K."/>
            <person name="Drula E."/>
            <person name="Barry K."/>
            <person name="Clum A."/>
            <person name="Lipzen A."/>
            <person name="Mousain D."/>
            <person name="Ng V."/>
            <person name="Wang R."/>
            <person name="Wang X."/>
            <person name="Dai Y."/>
            <person name="Henrissat B."/>
            <person name="Grigoriev I.V."/>
            <person name="Guerin-Laguette A."/>
            <person name="Yu F."/>
            <person name="Martin F.M."/>
        </authorList>
    </citation>
    <scope>NUCLEOTIDE SEQUENCE</scope>
    <source>
        <strain evidence="2">QP</strain>
    </source>
</reference>
<evidence type="ECO:0000313" key="3">
    <source>
        <dbReference type="Proteomes" id="UP001201163"/>
    </source>
</evidence>
<sequence>MIWTSFALQLDCVLIFVPHSRIFAALERRITRAAFDIFLYIPRCTTNECLSTSVIPVPTSPTHYSSSYSPNLQLRHGPRNLSHAHRLLHARRPRPPRDLSPAPHLHSRRVQPPRRAPPTRRSPPRLQRHARAPRKRGRAHRARVHRAASRAAARTDGPRAHPGIRDRCRGAERAQHARALVVRRPRWRRGRRDARGGRAYAPRPALAGERDAPAARRARDDRDGVCRRRSRRQARLVHCDRSARMAPGVSRLILNSSFVPRVSWAVHTSRSAVLYFGAFHRIHCLLRWSGALQGGRKEAPREALVGTRDAGNLETMCGKP</sequence>
<feature type="compositionally biased region" description="Basic residues" evidence="1">
    <location>
        <begin position="122"/>
        <end position="148"/>
    </location>
</feature>
<keyword evidence="3" id="KW-1185">Reference proteome</keyword>
<dbReference type="EMBL" id="JAKELL010000061">
    <property type="protein sequence ID" value="KAH8985687.1"/>
    <property type="molecule type" value="Genomic_DNA"/>
</dbReference>
<dbReference type="Proteomes" id="UP001201163">
    <property type="component" value="Unassembled WGS sequence"/>
</dbReference>
<feature type="compositionally biased region" description="Low complexity" evidence="1">
    <location>
        <begin position="197"/>
        <end position="207"/>
    </location>
</feature>
<feature type="compositionally biased region" description="Basic and acidic residues" evidence="1">
    <location>
        <begin position="156"/>
        <end position="175"/>
    </location>
</feature>
<dbReference type="AlphaFoldDB" id="A0AAD4QAM0"/>
<proteinExistence type="predicted"/>
<name>A0AAD4QAM0_9AGAM</name>
<protein>
    <submittedName>
        <fullName evidence="2">Uncharacterized protein</fullName>
    </submittedName>
</protein>
<evidence type="ECO:0000256" key="1">
    <source>
        <dbReference type="SAM" id="MobiDB-lite"/>
    </source>
</evidence>
<comment type="caution">
    <text evidence="2">The sequence shown here is derived from an EMBL/GenBank/DDBJ whole genome shotgun (WGS) entry which is preliminary data.</text>
</comment>